<accession>A0ACC3T8G4</accession>
<sequence>MALMKVYRIHFAILFPRSGIAQTPIPCDLETPGGVELRHAIPEIRAYNANGEEIHCLDADMSPVIRLMADWPATVVMASAVLSAAQNKVVTREELLRLNEQSPETYHHLKESVALYKAHFNRLLDPVAGRRDPKFQEVAARYKEEIRSLAAKKEEAAMRLREVSRELERRLAARDEELSRLDPGYKQKHVTAAAVGLDTRRKKRRRH</sequence>
<dbReference type="EMBL" id="MU971341">
    <property type="protein sequence ID" value="KAK9240212.1"/>
    <property type="molecule type" value="Genomic_DNA"/>
</dbReference>
<keyword evidence="2" id="KW-1185">Reference proteome</keyword>
<evidence type="ECO:0000313" key="2">
    <source>
        <dbReference type="Proteomes" id="UP001433508"/>
    </source>
</evidence>
<name>A0ACC3T8G4_LIPKO</name>
<protein>
    <submittedName>
        <fullName evidence="1">Uncharacterized protein</fullName>
    </submittedName>
</protein>
<reference evidence="2" key="1">
    <citation type="journal article" date="2024" name="Front. Bioeng. Biotechnol.">
        <title>Genome-scale model development and genomic sequencing of the oleaginous clade Lipomyces.</title>
        <authorList>
            <person name="Czajka J.J."/>
            <person name="Han Y."/>
            <person name="Kim J."/>
            <person name="Mondo S.J."/>
            <person name="Hofstad B.A."/>
            <person name="Robles A."/>
            <person name="Haridas S."/>
            <person name="Riley R."/>
            <person name="LaButti K."/>
            <person name="Pangilinan J."/>
            <person name="Andreopoulos W."/>
            <person name="Lipzen A."/>
            <person name="Yan J."/>
            <person name="Wang M."/>
            <person name="Ng V."/>
            <person name="Grigoriev I.V."/>
            <person name="Spatafora J.W."/>
            <person name="Magnuson J.K."/>
            <person name="Baker S.E."/>
            <person name="Pomraning K.R."/>
        </authorList>
    </citation>
    <scope>NUCLEOTIDE SEQUENCE [LARGE SCALE GENOMIC DNA]</scope>
    <source>
        <strain evidence="2">CBS 7786</strain>
    </source>
</reference>
<evidence type="ECO:0000313" key="1">
    <source>
        <dbReference type="EMBL" id="KAK9240212.1"/>
    </source>
</evidence>
<proteinExistence type="predicted"/>
<organism evidence="1 2">
    <name type="scientific">Lipomyces kononenkoae</name>
    <name type="common">Yeast</name>
    <dbReference type="NCBI Taxonomy" id="34357"/>
    <lineage>
        <taxon>Eukaryota</taxon>
        <taxon>Fungi</taxon>
        <taxon>Dikarya</taxon>
        <taxon>Ascomycota</taxon>
        <taxon>Saccharomycotina</taxon>
        <taxon>Lipomycetes</taxon>
        <taxon>Lipomycetales</taxon>
        <taxon>Lipomycetaceae</taxon>
        <taxon>Lipomyces</taxon>
    </lineage>
</organism>
<comment type="caution">
    <text evidence="1">The sequence shown here is derived from an EMBL/GenBank/DDBJ whole genome shotgun (WGS) entry which is preliminary data.</text>
</comment>
<gene>
    <name evidence="1" type="ORF">V1525DRAFT_430238</name>
</gene>
<dbReference type="Proteomes" id="UP001433508">
    <property type="component" value="Unassembled WGS sequence"/>
</dbReference>